<dbReference type="AlphaFoldDB" id="A0A914RQQ7"/>
<evidence type="ECO:0000313" key="2">
    <source>
        <dbReference type="WBParaSite" id="PEQ_0000426401-mRNA-1"/>
    </source>
</evidence>
<dbReference type="Proteomes" id="UP000887564">
    <property type="component" value="Unplaced"/>
</dbReference>
<keyword evidence="1" id="KW-1185">Reference proteome</keyword>
<dbReference type="WBParaSite" id="PEQ_0000426401-mRNA-1">
    <property type="protein sequence ID" value="PEQ_0000426401-mRNA-1"/>
    <property type="gene ID" value="PEQ_0000426401"/>
</dbReference>
<proteinExistence type="predicted"/>
<reference evidence="2" key="1">
    <citation type="submission" date="2022-11" db="UniProtKB">
        <authorList>
            <consortium name="WormBaseParasite"/>
        </authorList>
    </citation>
    <scope>IDENTIFICATION</scope>
</reference>
<organism evidence="1 2">
    <name type="scientific">Parascaris equorum</name>
    <name type="common">Equine roundworm</name>
    <dbReference type="NCBI Taxonomy" id="6256"/>
    <lineage>
        <taxon>Eukaryota</taxon>
        <taxon>Metazoa</taxon>
        <taxon>Ecdysozoa</taxon>
        <taxon>Nematoda</taxon>
        <taxon>Chromadorea</taxon>
        <taxon>Rhabditida</taxon>
        <taxon>Spirurina</taxon>
        <taxon>Ascaridomorpha</taxon>
        <taxon>Ascaridoidea</taxon>
        <taxon>Ascarididae</taxon>
        <taxon>Parascaris</taxon>
    </lineage>
</organism>
<evidence type="ECO:0000313" key="1">
    <source>
        <dbReference type="Proteomes" id="UP000887564"/>
    </source>
</evidence>
<sequence>MFWIVDAVACCVRLYLFGWASAFAHLQVGCFVDVFTESVIALSCFL</sequence>
<protein>
    <submittedName>
        <fullName evidence="2">Uncharacterized protein</fullName>
    </submittedName>
</protein>
<accession>A0A914RQQ7</accession>
<name>A0A914RQQ7_PAREQ</name>